<sequence>MMRQQGCASVKGCSDTSEVVRLFIVLNLIAKRQREFINIIIREARQAAFGAAGIPGIDKVLEANAEPAATRRRERRAKKGGDSGSGGDNTPQNRWPRKPQPPMTRTDFRGTLGVGGHFEVKQLTIERAK</sequence>
<dbReference type="Proteomes" id="UP000077202">
    <property type="component" value="Unassembled WGS sequence"/>
</dbReference>
<accession>A0A176VL13</accession>
<organism evidence="2 3">
    <name type="scientific">Marchantia polymorpha subsp. ruderalis</name>
    <dbReference type="NCBI Taxonomy" id="1480154"/>
    <lineage>
        <taxon>Eukaryota</taxon>
        <taxon>Viridiplantae</taxon>
        <taxon>Streptophyta</taxon>
        <taxon>Embryophyta</taxon>
        <taxon>Marchantiophyta</taxon>
        <taxon>Marchantiopsida</taxon>
        <taxon>Marchantiidae</taxon>
        <taxon>Marchantiales</taxon>
        <taxon>Marchantiaceae</taxon>
        <taxon>Marchantia</taxon>
    </lineage>
</organism>
<evidence type="ECO:0000313" key="3">
    <source>
        <dbReference type="Proteomes" id="UP000077202"/>
    </source>
</evidence>
<protein>
    <submittedName>
        <fullName evidence="2">Uncharacterized protein</fullName>
    </submittedName>
</protein>
<feature type="region of interest" description="Disordered" evidence="1">
    <location>
        <begin position="65"/>
        <end position="112"/>
    </location>
</feature>
<keyword evidence="3" id="KW-1185">Reference proteome</keyword>
<dbReference type="EMBL" id="LVLJ01003382">
    <property type="protein sequence ID" value="OAE21590.1"/>
    <property type="molecule type" value="Genomic_DNA"/>
</dbReference>
<comment type="caution">
    <text evidence="2">The sequence shown here is derived from an EMBL/GenBank/DDBJ whole genome shotgun (WGS) entry which is preliminary data.</text>
</comment>
<proteinExistence type="predicted"/>
<reference evidence="2" key="1">
    <citation type="submission" date="2016-03" db="EMBL/GenBank/DDBJ databases">
        <title>Mechanisms controlling the formation of the plant cell surface in tip-growing cells are functionally conserved among land plants.</title>
        <authorList>
            <person name="Honkanen S."/>
            <person name="Jones V.A."/>
            <person name="Morieri G."/>
            <person name="Champion C."/>
            <person name="Hetherington A.J."/>
            <person name="Kelly S."/>
            <person name="Saint-Marcoux D."/>
            <person name="Proust H."/>
            <person name="Prescott H."/>
            <person name="Dolan L."/>
        </authorList>
    </citation>
    <scope>NUCLEOTIDE SEQUENCE [LARGE SCALE GENOMIC DNA]</scope>
    <source>
        <tissue evidence="2">Whole gametophyte</tissue>
    </source>
</reference>
<name>A0A176VL13_MARPO</name>
<gene>
    <name evidence="2" type="ORF">AXG93_221s1090</name>
</gene>
<evidence type="ECO:0000313" key="2">
    <source>
        <dbReference type="EMBL" id="OAE21590.1"/>
    </source>
</evidence>
<evidence type="ECO:0000256" key="1">
    <source>
        <dbReference type="SAM" id="MobiDB-lite"/>
    </source>
</evidence>
<dbReference type="AlphaFoldDB" id="A0A176VL13"/>